<organism evidence="2 3">
    <name type="scientific">Acinetobacter johnsonii ANC 3681</name>
    <dbReference type="NCBI Taxonomy" id="1217662"/>
    <lineage>
        <taxon>Bacteria</taxon>
        <taxon>Pseudomonadati</taxon>
        <taxon>Pseudomonadota</taxon>
        <taxon>Gammaproteobacteria</taxon>
        <taxon>Moraxellales</taxon>
        <taxon>Moraxellaceae</taxon>
        <taxon>Acinetobacter</taxon>
    </lineage>
</organism>
<sequence length="75" mass="8601">MSEPQFSLSDYLSTVQEVIQITFNEPVWVKAEIRNLNIKGGHYYLELAEKDENTDKVIASCKGTIWKFTAQKMCA</sequence>
<reference evidence="2 3" key="1">
    <citation type="submission" date="2013-02" db="EMBL/GenBank/DDBJ databases">
        <title>The Genome Sequence of Acinetobacter johnsonii ANC 3681.</title>
        <authorList>
            <consortium name="The Broad Institute Genome Sequencing Platform"/>
            <consortium name="The Broad Institute Genome Sequencing Center for Infectious Disease"/>
            <person name="Cerqueira G."/>
            <person name="Feldgarden M."/>
            <person name="Courvalin P."/>
            <person name="Perichon B."/>
            <person name="Grillot-Courvalin C."/>
            <person name="Clermont D."/>
            <person name="Rocha E."/>
            <person name="Yoon E.-J."/>
            <person name="Nemec A."/>
            <person name="Walker B."/>
            <person name="Young S.K."/>
            <person name="Zeng Q."/>
            <person name="Gargeya S."/>
            <person name="Fitzgerald M."/>
            <person name="Haas B."/>
            <person name="Abouelleil A."/>
            <person name="Alvarado L."/>
            <person name="Arachchi H.M."/>
            <person name="Berlin A.M."/>
            <person name="Chapman S.B."/>
            <person name="Dewar J."/>
            <person name="Goldberg J."/>
            <person name="Griggs A."/>
            <person name="Gujja S."/>
            <person name="Hansen M."/>
            <person name="Howarth C."/>
            <person name="Imamovic A."/>
            <person name="Larimer J."/>
            <person name="McCowan C."/>
            <person name="Murphy C."/>
            <person name="Neiman D."/>
            <person name="Pearson M."/>
            <person name="Priest M."/>
            <person name="Roberts A."/>
            <person name="Saif S."/>
            <person name="Shea T."/>
            <person name="Sisk P."/>
            <person name="Sykes S."/>
            <person name="Wortman J."/>
            <person name="Nusbaum C."/>
            <person name="Birren B."/>
        </authorList>
    </citation>
    <scope>NUCLEOTIDE SEQUENCE [LARGE SCALE GENOMIC DNA]</scope>
    <source>
        <strain evidence="2 3">ANC 3681</strain>
    </source>
</reference>
<dbReference type="GO" id="GO:0003676">
    <property type="term" value="F:nucleic acid binding"/>
    <property type="evidence" value="ECO:0007669"/>
    <property type="project" value="InterPro"/>
</dbReference>
<proteinExistence type="predicted"/>
<protein>
    <recommendedName>
        <fullName evidence="1">OB-fold nucleic acid binding domain-containing protein</fullName>
    </recommendedName>
</protein>
<dbReference type="HOGENOM" id="CLU_2662719_0_0_6"/>
<evidence type="ECO:0000313" key="2">
    <source>
        <dbReference type="EMBL" id="ENV72468.1"/>
    </source>
</evidence>
<evidence type="ECO:0000313" key="3">
    <source>
        <dbReference type="Proteomes" id="UP000018444"/>
    </source>
</evidence>
<gene>
    <name evidence="2" type="ORF">F946_01943</name>
</gene>
<dbReference type="InterPro" id="IPR025824">
    <property type="entry name" value="OB-fold_nuc-bd_dom"/>
</dbReference>
<evidence type="ECO:0000259" key="1">
    <source>
        <dbReference type="Pfam" id="PF13742"/>
    </source>
</evidence>
<accession>N9CW19</accession>
<dbReference type="Proteomes" id="UP000018444">
    <property type="component" value="Unassembled WGS sequence"/>
</dbReference>
<dbReference type="PATRIC" id="fig|1217662.4.peg.1885"/>
<comment type="caution">
    <text evidence="2">The sequence shown here is derived from an EMBL/GenBank/DDBJ whole genome shotgun (WGS) entry which is preliminary data.</text>
</comment>
<feature type="domain" description="OB-fold nucleic acid binding" evidence="1">
    <location>
        <begin position="7"/>
        <end position="72"/>
    </location>
</feature>
<name>N9CW19_ACIJO</name>
<dbReference type="AlphaFoldDB" id="N9CW19"/>
<dbReference type="Pfam" id="PF13742">
    <property type="entry name" value="tRNA_anti_2"/>
    <property type="match status" value="1"/>
</dbReference>
<dbReference type="EMBL" id="APPZ01000007">
    <property type="protein sequence ID" value="ENV72468.1"/>
    <property type="molecule type" value="Genomic_DNA"/>
</dbReference>